<keyword evidence="1" id="KW-0945">Host-virus interaction</keyword>
<dbReference type="OrthoDB" id="549798at2759"/>
<dbReference type="Proteomes" id="UP000747110">
    <property type="component" value="Unassembled WGS sequence"/>
</dbReference>
<feature type="compositionally biased region" description="Low complexity" evidence="2">
    <location>
        <begin position="437"/>
        <end position="446"/>
    </location>
</feature>
<evidence type="ECO:0000313" key="3">
    <source>
        <dbReference type="EMBL" id="GIL78614.1"/>
    </source>
</evidence>
<evidence type="ECO:0000256" key="2">
    <source>
        <dbReference type="SAM" id="MobiDB-lite"/>
    </source>
</evidence>
<feature type="compositionally biased region" description="Acidic residues" evidence="2">
    <location>
        <begin position="420"/>
        <end position="434"/>
    </location>
</feature>
<feature type="region of interest" description="Disordered" evidence="2">
    <location>
        <begin position="204"/>
        <end position="360"/>
    </location>
</feature>
<dbReference type="AlphaFoldDB" id="A0A8J4CEI5"/>
<reference evidence="3" key="1">
    <citation type="journal article" date="2021" name="Proc. Natl. Acad. Sci. U.S.A.">
        <title>Three genomes in the algal genus Volvox reveal the fate of a haploid sex-determining region after a transition to homothallism.</title>
        <authorList>
            <person name="Yamamoto K."/>
            <person name="Hamaji T."/>
            <person name="Kawai-Toyooka H."/>
            <person name="Matsuzaki R."/>
            <person name="Takahashi F."/>
            <person name="Nishimura Y."/>
            <person name="Kawachi M."/>
            <person name="Noguchi H."/>
            <person name="Minakuchi Y."/>
            <person name="Umen J.G."/>
            <person name="Toyoda A."/>
            <person name="Nozaki H."/>
        </authorList>
    </citation>
    <scope>NUCLEOTIDE SEQUENCE</scope>
    <source>
        <strain evidence="3">NIES-3786</strain>
    </source>
</reference>
<dbReference type="PRINTS" id="PR01217">
    <property type="entry name" value="PRICHEXTENSN"/>
</dbReference>
<proteinExistence type="predicted"/>
<sequence length="541" mass="58378">MQGIRVTHCEFLDGAAEERAIFRSLSRDAIASFTFLGYEMKLGVRARHFRLVTRQPVLRELNASGSLTNSSALYDIKLVDMDFWDTADNGELCSIVRNNYPVAFEMTHPVGGVTKTQVISFKAGITQPDPVFSLPSNFDDTDSPMGCPGPRFTKVPIITSPFGPIWQPPPLDQLDSLFSLYTKITADTNSESDDAFLGLMMASNQSYPPELPPPSPDPNPPSPESPSPPPFPSPEPPGLPQPPHNPSPLPPSPAPKPRPPPPSPPFPPSPPRPPRPPPLPPSPSPPPSPRPLPPSVPPSLPPPSPNPPVPSPPPQQPSPPPSPPSPPAPPPAASSGNSTRRRTLASSITDIMASTSPDGSVVETMVPMEEFDAIMETLLRSARRNGHGDAFHGLLGISSSVSQRSTALRRGREPTADADPNPDVDLEQDEDEDGTPQYQEQEQQEQGRQSRNLLRHTRNYTLSQVCGVSFASDLLDTNFIYSIDCGTPLPWLPSVAVDGSIAVQLILIRQMDVVTMRTCQISGCLNITIGVNELLRNNNIG</sequence>
<dbReference type="EMBL" id="BNCP01000013">
    <property type="protein sequence ID" value="GIL78614.1"/>
    <property type="molecule type" value="Genomic_DNA"/>
</dbReference>
<evidence type="ECO:0000256" key="1">
    <source>
        <dbReference type="ARBA" id="ARBA00022581"/>
    </source>
</evidence>
<name>A0A8J4CEI5_9CHLO</name>
<accession>A0A8J4CEI5</accession>
<keyword evidence="4" id="KW-1185">Reference proteome</keyword>
<dbReference type="PANTHER" id="PTHR13037">
    <property type="entry name" value="FORMIN"/>
    <property type="match status" value="1"/>
</dbReference>
<protein>
    <submittedName>
        <fullName evidence="3">Uncharacterized protein</fullName>
    </submittedName>
</protein>
<gene>
    <name evidence="3" type="ORF">Vretifemale_8023</name>
</gene>
<evidence type="ECO:0000313" key="4">
    <source>
        <dbReference type="Proteomes" id="UP000747110"/>
    </source>
</evidence>
<comment type="caution">
    <text evidence="3">The sequence shown here is derived from an EMBL/GenBank/DDBJ whole genome shotgun (WGS) entry which is preliminary data.</text>
</comment>
<organism evidence="3 4">
    <name type="scientific">Volvox reticuliferus</name>
    <dbReference type="NCBI Taxonomy" id="1737510"/>
    <lineage>
        <taxon>Eukaryota</taxon>
        <taxon>Viridiplantae</taxon>
        <taxon>Chlorophyta</taxon>
        <taxon>core chlorophytes</taxon>
        <taxon>Chlorophyceae</taxon>
        <taxon>CS clade</taxon>
        <taxon>Chlamydomonadales</taxon>
        <taxon>Volvocaceae</taxon>
        <taxon>Volvox</taxon>
    </lineage>
</organism>
<feature type="compositionally biased region" description="Pro residues" evidence="2">
    <location>
        <begin position="209"/>
        <end position="332"/>
    </location>
</feature>
<feature type="non-terminal residue" evidence="3">
    <location>
        <position position="1"/>
    </location>
</feature>
<dbReference type="PANTHER" id="PTHR13037:SF24">
    <property type="entry name" value="POLYCOMB PROTEIN PCL-RELATED"/>
    <property type="match status" value="1"/>
</dbReference>
<feature type="compositionally biased region" description="Polar residues" evidence="2">
    <location>
        <begin position="344"/>
        <end position="358"/>
    </location>
</feature>
<feature type="region of interest" description="Disordered" evidence="2">
    <location>
        <begin position="401"/>
        <end position="450"/>
    </location>
</feature>